<dbReference type="Proteomes" id="UP000321393">
    <property type="component" value="Unassembled WGS sequence"/>
</dbReference>
<dbReference type="PANTHER" id="PTHR15503">
    <property type="entry name" value="LDOC1 RELATED"/>
    <property type="match status" value="1"/>
</dbReference>
<dbReference type="EMBL" id="SSTE01000903">
    <property type="protein sequence ID" value="KAA0066092.1"/>
    <property type="molecule type" value="Genomic_DNA"/>
</dbReference>
<dbReference type="InterPro" id="IPR043502">
    <property type="entry name" value="DNA/RNA_pol_sf"/>
</dbReference>
<dbReference type="Pfam" id="PF17921">
    <property type="entry name" value="Integrase_H2C2"/>
    <property type="match status" value="1"/>
</dbReference>
<protein>
    <recommendedName>
        <fullName evidence="1">Integrase zinc-binding domain-containing protein</fullName>
    </recommendedName>
</protein>
<reference evidence="2 3" key="1">
    <citation type="submission" date="2019-08" db="EMBL/GenBank/DDBJ databases">
        <title>Draft genome sequences of two oriental melons (Cucumis melo L. var makuwa).</title>
        <authorList>
            <person name="Kwon S.-Y."/>
        </authorList>
    </citation>
    <scope>NUCLEOTIDE SEQUENCE [LARGE SCALE GENOMIC DNA]</scope>
    <source>
        <strain evidence="3">cv. SW 3</strain>
        <tissue evidence="2">Leaf</tissue>
    </source>
</reference>
<evidence type="ECO:0000313" key="3">
    <source>
        <dbReference type="Proteomes" id="UP000321393"/>
    </source>
</evidence>
<evidence type="ECO:0000313" key="2">
    <source>
        <dbReference type="EMBL" id="KAA0066092.1"/>
    </source>
</evidence>
<dbReference type="PANTHER" id="PTHR15503:SF45">
    <property type="entry name" value="RNA-DIRECTED DNA POLYMERASE HOMOLOG"/>
    <property type="match status" value="1"/>
</dbReference>
<organism evidence="2 3">
    <name type="scientific">Cucumis melo var. makuwa</name>
    <name type="common">Oriental melon</name>
    <dbReference type="NCBI Taxonomy" id="1194695"/>
    <lineage>
        <taxon>Eukaryota</taxon>
        <taxon>Viridiplantae</taxon>
        <taxon>Streptophyta</taxon>
        <taxon>Embryophyta</taxon>
        <taxon>Tracheophyta</taxon>
        <taxon>Spermatophyta</taxon>
        <taxon>Magnoliopsida</taxon>
        <taxon>eudicotyledons</taxon>
        <taxon>Gunneridae</taxon>
        <taxon>Pentapetalae</taxon>
        <taxon>rosids</taxon>
        <taxon>fabids</taxon>
        <taxon>Cucurbitales</taxon>
        <taxon>Cucurbitaceae</taxon>
        <taxon>Benincaseae</taxon>
        <taxon>Cucumis</taxon>
    </lineage>
</organism>
<dbReference type="OrthoDB" id="1735095at2759"/>
<dbReference type="STRING" id="1194695.A0A5A7VCN3"/>
<feature type="domain" description="Integrase zinc-binding" evidence="1">
    <location>
        <begin position="245"/>
        <end position="282"/>
    </location>
</feature>
<gene>
    <name evidence="2" type="ORF">E6C27_scaffold21G00830</name>
</gene>
<comment type="caution">
    <text evidence="2">The sequence shown here is derived from an EMBL/GenBank/DDBJ whole genome shotgun (WGS) entry which is preliminary data.</text>
</comment>
<accession>A0A5A7VCN3</accession>
<name>A0A5A7VCN3_CUCMM</name>
<dbReference type="SUPFAM" id="SSF56672">
    <property type="entry name" value="DNA/RNA polymerases"/>
    <property type="match status" value="1"/>
</dbReference>
<evidence type="ECO:0000259" key="1">
    <source>
        <dbReference type="Pfam" id="PF17921"/>
    </source>
</evidence>
<dbReference type="InterPro" id="IPR041588">
    <property type="entry name" value="Integrase_H2C2"/>
</dbReference>
<dbReference type="InterPro" id="IPR032567">
    <property type="entry name" value="RTL1-rel"/>
</dbReference>
<sequence length="283" mass="32871">MLMNRGHTAYLARVVDTHAPQTEPSKMPIFYEYFDVLLEKLSGFPLKREIKFIIEMTSETTPISQTPYRMTPSELKDLKNQLEKLVEKGYIRPSTSPCGAPVLFVKKDGSMKLCIDYQQLNKVKVIETWERPKMVSEVKSFLGLAGYYSRRIEHKNHNPNIEGRIALLREPKGFQAVLNAGPVGNLRACFQVKFTLEEKNFRSQLEDLELKRLIEEVRCAMRSNYVLKNDGALLKDKRLCVLQKKALIDSILEEAHNSAYVMHSRSTKMYRTLKAYYWWPVMQ</sequence>
<dbReference type="Gene3D" id="1.10.340.70">
    <property type="match status" value="1"/>
</dbReference>
<dbReference type="AlphaFoldDB" id="A0A5A7VCN3"/>
<proteinExistence type="predicted"/>
<dbReference type="Gene3D" id="3.10.10.10">
    <property type="entry name" value="HIV Type 1 Reverse Transcriptase, subunit A, domain 1"/>
    <property type="match status" value="1"/>
</dbReference>